<dbReference type="SUPFAM" id="SSF53335">
    <property type="entry name" value="S-adenosyl-L-methionine-dependent methyltransferases"/>
    <property type="match status" value="1"/>
</dbReference>
<keyword evidence="4 5" id="KW-0949">S-adenosyl-L-methionine</keyword>
<comment type="similarity">
    <text evidence="5">Belongs to the class I-like SAM-binding methyltransferase superfamily. C5-methyltransferase family.</text>
</comment>
<feature type="region of interest" description="Disordered" evidence="6">
    <location>
        <begin position="1"/>
        <end position="22"/>
    </location>
</feature>
<dbReference type="Proteomes" id="UP001326199">
    <property type="component" value="Unassembled WGS sequence"/>
</dbReference>
<accession>A0ABR0I315</accession>
<feature type="compositionally biased region" description="Polar residues" evidence="6">
    <location>
        <begin position="1"/>
        <end position="19"/>
    </location>
</feature>
<dbReference type="GeneID" id="87928875"/>
<dbReference type="InterPro" id="IPR001525">
    <property type="entry name" value="C5_MeTfrase"/>
</dbReference>
<proteinExistence type="inferred from homology"/>
<comment type="caution">
    <text evidence="7">The sequence shown here is derived from an EMBL/GenBank/DDBJ whole genome shotgun (WGS) entry which is preliminary data.</text>
</comment>
<dbReference type="Gene3D" id="3.40.50.150">
    <property type="entry name" value="Vaccinia Virus protein VP39"/>
    <property type="match status" value="1"/>
</dbReference>
<feature type="region of interest" description="Disordered" evidence="6">
    <location>
        <begin position="727"/>
        <end position="747"/>
    </location>
</feature>
<evidence type="ECO:0000256" key="4">
    <source>
        <dbReference type="ARBA" id="ARBA00022691"/>
    </source>
</evidence>
<dbReference type="InterPro" id="IPR050390">
    <property type="entry name" value="C5-Methyltransferase"/>
</dbReference>
<sequence>MKFTIQASSSKCPTDSASEPTPVEYSVVEPTQIQFYDFATRALPASPPLKITDHSASPTKSSSASISPPLSTLPCQQPCLLQVHISVVVTRTKKMAEICNPGSVSQPLVVDDDDGYESLSGIKHELEEGHLLLEERFDVDDVFEVDEYGNEVNPFEELDQEYRAEGRLEGDLYEVIDLTEDAGDNAATSRPRTATASDEDILQYWTLDDGLLLTPHMTVELRPSVDQEAIEFLRILSIVKITEPERTFVVLRGWGFRRSRNFQGCLPKKLNEVCLIAKMKTSDKRGWKEQALIDVDPRQVMMLRDLRMTNADFPDYRFNANEYHRLGKEMIKESGPLVCRWRKEEHRHPRTKTACEFAFVRLSEDEVDDRYRVKDAQMVNRWRGGVVPGGSHIPNRESPGLVLDLEDEGLEQASDLQPGQRYTAADIFAGAGGASRGIERSGCRLLFSLDHWEPAARSLRRNFPGTHIYQKEVTDFVTEDLPPEHSYPDILHLSPPCQFWSPAHTVAGKDDEKNIAVLFSCTDLIKKLRPRVFTVEQTFGLVHDRFRLYFHTFLQGFTSHGYSLRYKILHLNQYGLAQTRRRLVIIGAGPGEKLPPFPPPTHSKTPEVDGLKPVVTPYQALLAIKRIKSGHPMHNLATVHRFDPPKRPWDPSKPVNTITCSGGQNYHWLGERQFTDLEYAVLQGFPRWHQFSDTNVKKQIGNAFAPSVVRVLYEHLIRFLRKQDGVAGSNLPPSSSSGDSSPIAIPDSDEERDELQFLGLGGLGTKDQPMKLDDEEVEYLGESARGWSATMTGRWDGGREGVGRRARCEARGYEVDADGWPEYREEDFMELDAGTMQDPVVIDWET</sequence>
<dbReference type="RefSeq" id="XP_062771640.1">
    <property type="nucleotide sequence ID" value="XM_062908532.1"/>
</dbReference>
<evidence type="ECO:0000256" key="3">
    <source>
        <dbReference type="ARBA" id="ARBA00022679"/>
    </source>
</evidence>
<evidence type="ECO:0000256" key="1">
    <source>
        <dbReference type="ARBA" id="ARBA00011975"/>
    </source>
</evidence>
<feature type="compositionally biased region" description="Low complexity" evidence="6">
    <location>
        <begin position="727"/>
        <end position="746"/>
    </location>
</feature>
<evidence type="ECO:0000313" key="8">
    <source>
        <dbReference type="Proteomes" id="UP001326199"/>
    </source>
</evidence>
<evidence type="ECO:0000256" key="6">
    <source>
        <dbReference type="SAM" id="MobiDB-lite"/>
    </source>
</evidence>
<feature type="active site" evidence="5">
    <location>
        <position position="497"/>
    </location>
</feature>
<dbReference type="PANTHER" id="PTHR10629:SF52">
    <property type="entry name" value="DNA (CYTOSINE-5)-METHYLTRANSFERASE 1"/>
    <property type="match status" value="1"/>
</dbReference>
<feature type="compositionally biased region" description="Low complexity" evidence="6">
    <location>
        <begin position="55"/>
        <end position="68"/>
    </location>
</feature>
<dbReference type="InterPro" id="IPR029063">
    <property type="entry name" value="SAM-dependent_MTases_sf"/>
</dbReference>
<organism evidence="7 8">
    <name type="scientific">Podospora pseudopauciseta</name>
    <dbReference type="NCBI Taxonomy" id="2093780"/>
    <lineage>
        <taxon>Eukaryota</taxon>
        <taxon>Fungi</taxon>
        <taxon>Dikarya</taxon>
        <taxon>Ascomycota</taxon>
        <taxon>Pezizomycotina</taxon>
        <taxon>Sordariomycetes</taxon>
        <taxon>Sordariomycetidae</taxon>
        <taxon>Sordariales</taxon>
        <taxon>Podosporaceae</taxon>
        <taxon>Podospora</taxon>
    </lineage>
</organism>
<dbReference type="EC" id="2.1.1.37" evidence="1"/>
<dbReference type="PRINTS" id="PR00105">
    <property type="entry name" value="C5METTRFRASE"/>
</dbReference>
<dbReference type="Gene3D" id="3.90.120.10">
    <property type="entry name" value="DNA Methylase, subunit A, domain 2"/>
    <property type="match status" value="1"/>
</dbReference>
<evidence type="ECO:0000256" key="5">
    <source>
        <dbReference type="PROSITE-ProRule" id="PRU01016"/>
    </source>
</evidence>
<dbReference type="PANTHER" id="PTHR10629">
    <property type="entry name" value="CYTOSINE-SPECIFIC METHYLTRANSFERASE"/>
    <property type="match status" value="1"/>
</dbReference>
<feature type="region of interest" description="Disordered" evidence="6">
    <location>
        <begin position="49"/>
        <end position="68"/>
    </location>
</feature>
<dbReference type="Pfam" id="PF00145">
    <property type="entry name" value="DNA_methylase"/>
    <property type="match status" value="2"/>
</dbReference>
<dbReference type="PROSITE" id="PS51679">
    <property type="entry name" value="SAM_MT_C5"/>
    <property type="match status" value="1"/>
</dbReference>
<keyword evidence="3 5" id="KW-0808">Transferase</keyword>
<evidence type="ECO:0000313" key="7">
    <source>
        <dbReference type="EMBL" id="KAK4674318.1"/>
    </source>
</evidence>
<evidence type="ECO:0000256" key="2">
    <source>
        <dbReference type="ARBA" id="ARBA00022603"/>
    </source>
</evidence>
<protein>
    <recommendedName>
        <fullName evidence="1">DNA (cytosine-5-)-methyltransferase</fullName>
        <ecNumber evidence="1">2.1.1.37</ecNumber>
    </recommendedName>
</protein>
<gene>
    <name evidence="7" type="ORF">QC763_119440</name>
</gene>
<reference evidence="7 8" key="1">
    <citation type="journal article" date="2023" name="bioRxiv">
        <title>High-quality genome assemblies of four members of thePodospora anserinaspecies complex.</title>
        <authorList>
            <person name="Ament-Velasquez S.L."/>
            <person name="Vogan A.A."/>
            <person name="Wallerman O."/>
            <person name="Hartmann F."/>
            <person name="Gautier V."/>
            <person name="Silar P."/>
            <person name="Giraud T."/>
            <person name="Johannesson H."/>
        </authorList>
    </citation>
    <scope>NUCLEOTIDE SEQUENCE [LARGE SCALE GENOMIC DNA]</scope>
    <source>
        <strain evidence="7 8">CBS 411.78</strain>
    </source>
</reference>
<name>A0ABR0I315_9PEZI</name>
<keyword evidence="8" id="KW-1185">Reference proteome</keyword>
<keyword evidence="2 5" id="KW-0489">Methyltransferase</keyword>
<dbReference type="EMBL" id="JAFFHB010000001">
    <property type="protein sequence ID" value="KAK4674318.1"/>
    <property type="molecule type" value="Genomic_DNA"/>
</dbReference>